<dbReference type="HOGENOM" id="CLU_2332736_0_0_0"/>
<dbReference type="KEGG" id="ttr:Tter_1886"/>
<evidence type="ECO:0000313" key="2">
    <source>
        <dbReference type="EMBL" id="ACZ42792.1"/>
    </source>
</evidence>
<dbReference type="Proteomes" id="UP000000323">
    <property type="component" value="Chromosome 2"/>
</dbReference>
<dbReference type="STRING" id="525904.Tter_1886"/>
<proteinExistence type="predicted"/>
<reference evidence="3" key="1">
    <citation type="journal article" date="2010" name="Stand. Genomic Sci.">
        <title>Complete genome sequence of 'Thermobaculum terrenum' type strain (YNP1).</title>
        <authorList>
            <person name="Kiss H."/>
            <person name="Cleland D."/>
            <person name="Lapidus A."/>
            <person name="Lucas S."/>
            <person name="Glavina Del Rio T."/>
            <person name="Nolan M."/>
            <person name="Tice H."/>
            <person name="Han C."/>
            <person name="Goodwin L."/>
            <person name="Pitluck S."/>
            <person name="Liolios K."/>
            <person name="Ivanova N."/>
            <person name="Mavromatis K."/>
            <person name="Ovchinnikova G."/>
            <person name="Pati A."/>
            <person name="Chen A."/>
            <person name="Palaniappan K."/>
            <person name="Land M."/>
            <person name="Hauser L."/>
            <person name="Chang Y."/>
            <person name="Jeffries C."/>
            <person name="Lu M."/>
            <person name="Brettin T."/>
            <person name="Detter J."/>
            <person name="Goker M."/>
            <person name="Tindall B."/>
            <person name="Beck B."/>
            <person name="McDermott T."/>
            <person name="Woyke T."/>
            <person name="Bristow J."/>
            <person name="Eisen J."/>
            <person name="Markowitz V."/>
            <person name="Hugenholtz P."/>
            <person name="Kyrpides N."/>
            <person name="Klenk H."/>
            <person name="Cheng J."/>
        </authorList>
    </citation>
    <scope>NUCLEOTIDE SEQUENCE [LARGE SCALE GENOMIC DNA]</scope>
    <source>
        <strain evidence="3">ATCC BAA-798 / YNP1</strain>
    </source>
</reference>
<keyword evidence="1" id="KW-0732">Signal</keyword>
<accession>D1CGC1</accession>
<dbReference type="RefSeq" id="WP_012875823.1">
    <property type="nucleotide sequence ID" value="NC_013526.1"/>
</dbReference>
<organism evidence="2 3">
    <name type="scientific">Thermobaculum terrenum (strain ATCC BAA-798 / CCMEE 7001 / YNP1)</name>
    <dbReference type="NCBI Taxonomy" id="525904"/>
    <lineage>
        <taxon>Bacteria</taxon>
        <taxon>Bacillati</taxon>
        <taxon>Chloroflexota</taxon>
        <taxon>Chloroflexia</taxon>
        <taxon>Candidatus Thermobaculales</taxon>
        <taxon>Candidatus Thermobaculaceae</taxon>
        <taxon>Thermobaculum</taxon>
    </lineage>
</organism>
<gene>
    <name evidence="2" type="ordered locus">Tter_1886</name>
</gene>
<sequence>MKIKALLATLMLMALLPLASASAANLEKFTFTGVTFPDGTIGDLQSSSKINNKVQFTTCSYYSGGEYLGYFQSAEFASFDADAVLQFCLGNYANRDVH</sequence>
<keyword evidence="3" id="KW-1185">Reference proteome</keyword>
<evidence type="ECO:0000256" key="1">
    <source>
        <dbReference type="SAM" id="SignalP"/>
    </source>
</evidence>
<name>D1CGC1_THET1</name>
<dbReference type="EMBL" id="CP001826">
    <property type="protein sequence ID" value="ACZ42792.1"/>
    <property type="molecule type" value="Genomic_DNA"/>
</dbReference>
<feature type="chain" id="PRO_5003021616" evidence="1">
    <location>
        <begin position="24"/>
        <end position="98"/>
    </location>
</feature>
<protein>
    <submittedName>
        <fullName evidence="2">Uncharacterized protein</fullName>
    </submittedName>
</protein>
<dbReference type="AlphaFoldDB" id="D1CGC1"/>
<evidence type="ECO:0000313" key="3">
    <source>
        <dbReference type="Proteomes" id="UP000000323"/>
    </source>
</evidence>
<feature type="signal peptide" evidence="1">
    <location>
        <begin position="1"/>
        <end position="23"/>
    </location>
</feature>